<dbReference type="Pfam" id="PF00753">
    <property type="entry name" value="Lactamase_B"/>
    <property type="match status" value="1"/>
</dbReference>
<dbReference type="PANTHER" id="PTHR23131">
    <property type="entry name" value="ENDORIBONUCLEASE LACTB2"/>
    <property type="match status" value="1"/>
</dbReference>
<dbReference type="CDD" id="cd07725">
    <property type="entry name" value="TTHA1429-like_MBL-fold"/>
    <property type="match status" value="1"/>
</dbReference>
<evidence type="ECO:0000256" key="2">
    <source>
        <dbReference type="ARBA" id="ARBA00034301"/>
    </source>
</evidence>
<accession>A0A7X2YZ08</accession>
<dbReference type="GO" id="GO:0016787">
    <property type="term" value="F:hydrolase activity"/>
    <property type="evidence" value="ECO:0007669"/>
    <property type="project" value="UniProtKB-KW"/>
</dbReference>
<dbReference type="SMART" id="SM00849">
    <property type="entry name" value="Lactamase_B"/>
    <property type="match status" value="1"/>
</dbReference>
<dbReference type="Gene3D" id="1.10.10.10">
    <property type="entry name" value="Winged helix-like DNA-binding domain superfamily/Winged helix DNA-binding domain"/>
    <property type="match status" value="1"/>
</dbReference>
<proteinExistence type="predicted"/>
<dbReference type="PANTHER" id="PTHR23131:SF4">
    <property type="entry name" value="METALLO-BETA-LACTAMASE SUPERFAMILY POTEIN"/>
    <property type="match status" value="1"/>
</dbReference>
<evidence type="ECO:0000313" key="6">
    <source>
        <dbReference type="Proteomes" id="UP000447876"/>
    </source>
</evidence>
<dbReference type="RefSeq" id="WP_155609481.1">
    <property type="nucleotide sequence ID" value="NZ_WNZW01000001.1"/>
</dbReference>
<protein>
    <submittedName>
        <fullName evidence="5">MBL fold metallo-hydrolase</fullName>
    </submittedName>
</protein>
<evidence type="ECO:0000256" key="1">
    <source>
        <dbReference type="ARBA" id="ARBA00034221"/>
    </source>
</evidence>
<dbReference type="InterPro" id="IPR050662">
    <property type="entry name" value="Sec-metab_biosynth-thioest"/>
</dbReference>
<comment type="caution">
    <text evidence="5">The sequence shown here is derived from an EMBL/GenBank/DDBJ whole genome shotgun (WGS) entry which is preliminary data.</text>
</comment>
<evidence type="ECO:0000256" key="3">
    <source>
        <dbReference type="ARBA" id="ARBA00048505"/>
    </source>
</evidence>
<dbReference type="Proteomes" id="UP000447876">
    <property type="component" value="Unassembled WGS sequence"/>
</dbReference>
<keyword evidence="5" id="KW-0378">Hydrolase</keyword>
<reference evidence="5 6" key="1">
    <citation type="submission" date="2019-11" db="EMBL/GenBank/DDBJ databases">
        <title>Draft genome sequences of five Paenibacillus species of dairy origin.</title>
        <authorList>
            <person name="Olajide A.M."/>
            <person name="Chen S."/>
            <person name="Lapointe G."/>
        </authorList>
    </citation>
    <scope>NUCLEOTIDE SEQUENCE [LARGE SCALE GENOMIC DNA]</scope>
    <source>
        <strain evidence="5 6">12CR55</strain>
    </source>
</reference>
<gene>
    <name evidence="5" type="ORF">GNP95_03485</name>
</gene>
<dbReference type="AlphaFoldDB" id="A0A7X2YZ08"/>
<dbReference type="InterPro" id="IPR001279">
    <property type="entry name" value="Metallo-B-lactamas"/>
</dbReference>
<feature type="domain" description="Metallo-beta-lactamase" evidence="4">
    <location>
        <begin position="27"/>
        <end position="240"/>
    </location>
</feature>
<dbReference type="SUPFAM" id="SSF56281">
    <property type="entry name" value="Metallo-hydrolase/oxidoreductase"/>
    <property type="match status" value="1"/>
</dbReference>
<sequence>MTTGRFQEWAEAGVIQIPISMAPPLRQVNSYLLHGPEGVTIVDPGPRTDATEQEWKEVLRELGLQPADITSIVLTHHHPDHFGLAGYLQQLTQAPVYMSERSYEEAERMWGANSRVNEALPALFRQHGMPEEWLSQLPSHLHSFMAQVTPFPEVTFVTESTPIAMGGRNWEPIVTGGHAPGHMSYYDRSSKIMICGDAVLPQISPNISLVPGSEPNPLKSFMDSLKRLGAYEVSMAFPGHRSPFDYFNERIRLLIEHHEQRLERMEQLLVEKPMTGFEVCSAVFGTKLGIHQMRFAISETLAHLLELVRQGRTALEETGGNGELQFRGLQESYRAR</sequence>
<evidence type="ECO:0000313" key="5">
    <source>
        <dbReference type="EMBL" id="MUG44063.1"/>
    </source>
</evidence>
<dbReference type="Gene3D" id="3.60.15.10">
    <property type="entry name" value="Ribonuclease Z/Hydroxyacylglutathione hydrolase-like"/>
    <property type="match status" value="1"/>
</dbReference>
<dbReference type="EMBL" id="WNZW01000001">
    <property type="protein sequence ID" value="MUG44063.1"/>
    <property type="molecule type" value="Genomic_DNA"/>
</dbReference>
<name>A0A7X2YZ08_9BACL</name>
<comment type="catalytic activity">
    <reaction evidence="1">
        <text>3',5'-cyclic CMP + H2O = CMP + H(+)</text>
        <dbReference type="Rhea" id="RHEA:72675"/>
        <dbReference type="ChEBI" id="CHEBI:15377"/>
        <dbReference type="ChEBI" id="CHEBI:15378"/>
        <dbReference type="ChEBI" id="CHEBI:58003"/>
        <dbReference type="ChEBI" id="CHEBI:60377"/>
    </reaction>
    <physiologicalReaction direction="left-to-right" evidence="1">
        <dbReference type="Rhea" id="RHEA:72676"/>
    </physiologicalReaction>
</comment>
<comment type="function">
    <text evidence="2">Counteracts the endogenous Pycsar antiviral defense system. Phosphodiesterase that enables metal-dependent hydrolysis of host cyclic nucleotide Pycsar defense signals such as cCMP and cUMP.</text>
</comment>
<comment type="catalytic activity">
    <reaction evidence="3">
        <text>3',5'-cyclic UMP + H2O = UMP + H(+)</text>
        <dbReference type="Rhea" id="RHEA:70575"/>
        <dbReference type="ChEBI" id="CHEBI:15377"/>
        <dbReference type="ChEBI" id="CHEBI:15378"/>
        <dbReference type="ChEBI" id="CHEBI:57865"/>
        <dbReference type="ChEBI" id="CHEBI:184387"/>
    </reaction>
    <physiologicalReaction direction="left-to-right" evidence="3">
        <dbReference type="Rhea" id="RHEA:70576"/>
    </physiologicalReaction>
</comment>
<dbReference type="InterPro" id="IPR048933">
    <property type="entry name" value="B_lactamase-like_C"/>
</dbReference>
<dbReference type="OrthoDB" id="9761531at2"/>
<dbReference type="Pfam" id="PF21221">
    <property type="entry name" value="B_lactamase-like_C"/>
    <property type="match status" value="1"/>
</dbReference>
<dbReference type="InterPro" id="IPR036388">
    <property type="entry name" value="WH-like_DNA-bd_sf"/>
</dbReference>
<organism evidence="5 6">
    <name type="scientific">Paenibacillus woosongensis</name>
    <dbReference type="NCBI Taxonomy" id="307580"/>
    <lineage>
        <taxon>Bacteria</taxon>
        <taxon>Bacillati</taxon>
        <taxon>Bacillota</taxon>
        <taxon>Bacilli</taxon>
        <taxon>Bacillales</taxon>
        <taxon>Paenibacillaceae</taxon>
        <taxon>Paenibacillus</taxon>
    </lineage>
</organism>
<evidence type="ECO:0000259" key="4">
    <source>
        <dbReference type="SMART" id="SM00849"/>
    </source>
</evidence>
<dbReference type="InterPro" id="IPR036866">
    <property type="entry name" value="RibonucZ/Hydroxyglut_hydro"/>
</dbReference>